<feature type="transmembrane region" description="Helical" evidence="1">
    <location>
        <begin position="25"/>
        <end position="45"/>
    </location>
</feature>
<keyword evidence="1" id="KW-0812">Transmembrane</keyword>
<proteinExistence type="predicted"/>
<reference evidence="2 3" key="1">
    <citation type="journal article" date="2016" name="Appl. Environ. Microbiol.">
        <title>Whole genome relationships among Francisella bacteria of diverse origin define new species and provide specific regions for detection.</title>
        <authorList>
            <person name="Challacombe J.F."/>
            <person name="Petersen J.M."/>
            <person name="Gallegos-Graves V."/>
            <person name="Hodge D."/>
            <person name="Pillai S."/>
            <person name="Kuske C.R."/>
        </authorList>
    </citation>
    <scope>NUCLEOTIDE SEQUENCE [LARGE SCALE GENOMIC DNA]</scope>
    <source>
        <strain evidence="3">TX07-7310</strain>
    </source>
</reference>
<evidence type="ECO:0000313" key="3">
    <source>
        <dbReference type="Proteomes" id="UP000184222"/>
    </source>
</evidence>
<keyword evidence="3" id="KW-1185">Reference proteome</keyword>
<dbReference type="EMBL" id="CP016796">
    <property type="protein sequence ID" value="API87709.1"/>
    <property type="molecule type" value="Genomic_DNA"/>
</dbReference>
<gene>
    <name evidence="2" type="ORF">F7310_10250</name>
</gene>
<organism evidence="2 3">
    <name type="scientific">Francisella uliginis</name>
    <dbReference type="NCBI Taxonomy" id="573570"/>
    <lineage>
        <taxon>Bacteria</taxon>
        <taxon>Pseudomonadati</taxon>
        <taxon>Pseudomonadota</taxon>
        <taxon>Gammaproteobacteria</taxon>
        <taxon>Thiotrichales</taxon>
        <taxon>Francisellaceae</taxon>
        <taxon>Francisella</taxon>
    </lineage>
</organism>
<evidence type="ECO:0000313" key="2">
    <source>
        <dbReference type="EMBL" id="API87709.1"/>
    </source>
</evidence>
<feature type="transmembrane region" description="Helical" evidence="1">
    <location>
        <begin position="51"/>
        <end position="70"/>
    </location>
</feature>
<sequence>MNNCESRFNDICKALRKYLYCKCHIFILTFILSVIVFFILISHFHTSLIDITGSIIVSLIAFFFITDLIYHVEKYICNNKSLKKEYYGCEIILGDWGSGKTYYFDKEYIKEHIPEYTGEIEPLRLSCFSYSREEFITKLVNFSFINRWISLNGLLSGYILSNWEDKLPENKLIFIDDLERFPSNENLVGDFIGIIEKLKQKNRVVIACNITNIKIKQQTISEYLEKLVDYNPIEITLEKQILLGSIISVLNNTIVKYISSDRSEIKEKVQLLINKLESNKDSLIRFIGLFSDEIKGNPINLRNLTKILSNIYKQENSCEIIDLITTHIEITKDITEIYDIKSCYKYLKLKDQFKNYLDSHEILFKYPNIQHIMKDFELFKRKYNEENKDEDIELLEALKQADKFDSGMYLNGAFKAYISKKVDNKYINQFVRLNDNILIQKISFSYIDNLLNQINTYSKITKKELLQGVFDTSTKEKMDDYFFVKNEEQKGTISLCKAVSFYNLVKVVSSNSHQEFYFNKIAIMVLEYSKHIAKYLEYQRTFWTNVSNYFSDNDLICLCQELTNLMSQNNNKEYAALKILRILSFAHFSEKHNVIKHINDINEISLVTNIIKKYINDDNFYHEIYSQELLLDLHYEIKKVDDLKIFLEKNNNVLDISLSKTNQIYKNLITKLESIFNIPPDFI</sequence>
<keyword evidence="1" id="KW-1133">Transmembrane helix</keyword>
<dbReference type="AlphaFoldDB" id="A0A1L4BV40"/>
<name>A0A1L4BV40_9GAMM</name>
<dbReference type="Proteomes" id="UP000184222">
    <property type="component" value="Chromosome"/>
</dbReference>
<protein>
    <submittedName>
        <fullName evidence="2">Uncharacterized protein</fullName>
    </submittedName>
</protein>
<accession>A0A1L4BV40</accession>
<keyword evidence="1" id="KW-0472">Membrane</keyword>
<evidence type="ECO:0000256" key="1">
    <source>
        <dbReference type="SAM" id="Phobius"/>
    </source>
</evidence>
<dbReference type="KEGG" id="frx:F7310_10250"/>